<dbReference type="GO" id="GO:0005737">
    <property type="term" value="C:cytoplasm"/>
    <property type="evidence" value="ECO:0007669"/>
    <property type="project" value="TreeGrafter"/>
</dbReference>
<dbReference type="RefSeq" id="WP_046998358.1">
    <property type="nucleotide sequence ID" value="NZ_JAIW01000045.1"/>
</dbReference>
<name>A0A0G9KSP1_9BACT</name>
<dbReference type="SUPFAM" id="SSF56801">
    <property type="entry name" value="Acetyl-CoA synthetase-like"/>
    <property type="match status" value="1"/>
</dbReference>
<dbReference type="GO" id="GO:0043041">
    <property type="term" value="P:amino acid activation for nonribosomal peptide biosynthetic process"/>
    <property type="evidence" value="ECO:0007669"/>
    <property type="project" value="TreeGrafter"/>
</dbReference>
<dbReference type="InterPro" id="IPR042099">
    <property type="entry name" value="ANL_N_sf"/>
</dbReference>
<gene>
    <name evidence="2" type="ORF">AF80_06715</name>
</gene>
<dbReference type="PANTHER" id="PTHR45527">
    <property type="entry name" value="NONRIBOSOMAL PEPTIDE SYNTHETASE"/>
    <property type="match status" value="1"/>
</dbReference>
<reference evidence="2 3" key="1">
    <citation type="submission" date="2014-01" db="EMBL/GenBank/DDBJ databases">
        <title>Development of a Comparative Genomic Fingerprinting Assay for High Resolution Genotyping of Arcobacter butzleri.</title>
        <authorList>
            <person name="Webb A.L."/>
            <person name="Inglis G.D."/>
            <person name="Kruczkiewicz P."/>
            <person name="Selinger L.B."/>
            <person name="Taboada E.N."/>
        </authorList>
    </citation>
    <scope>NUCLEOTIDE SEQUENCE [LARGE SCALE GENOMIC DNA]</scope>
    <source>
        <strain evidence="2 3">L355</strain>
    </source>
</reference>
<evidence type="ECO:0000313" key="2">
    <source>
        <dbReference type="EMBL" id="KLE09496.1"/>
    </source>
</evidence>
<protein>
    <recommendedName>
        <fullName evidence="1">AMP-dependent synthetase/ligase domain-containing protein</fullName>
    </recommendedName>
</protein>
<dbReference type="PATRIC" id="fig|1447263.3.peg.1313"/>
<dbReference type="EMBL" id="JAIW01000045">
    <property type="protein sequence ID" value="KLE09496.1"/>
    <property type="molecule type" value="Genomic_DNA"/>
</dbReference>
<evidence type="ECO:0000259" key="1">
    <source>
        <dbReference type="Pfam" id="PF00501"/>
    </source>
</evidence>
<accession>A0A0G9KSP1</accession>
<dbReference type="GO" id="GO:0044550">
    <property type="term" value="P:secondary metabolite biosynthetic process"/>
    <property type="evidence" value="ECO:0007669"/>
    <property type="project" value="TreeGrafter"/>
</dbReference>
<dbReference type="Gene3D" id="3.30.300.30">
    <property type="match status" value="1"/>
</dbReference>
<dbReference type="InterPro" id="IPR045851">
    <property type="entry name" value="AMP-bd_C_sf"/>
</dbReference>
<dbReference type="GO" id="GO:0031177">
    <property type="term" value="F:phosphopantetheine binding"/>
    <property type="evidence" value="ECO:0007669"/>
    <property type="project" value="TreeGrafter"/>
</dbReference>
<dbReference type="PANTHER" id="PTHR45527:SF1">
    <property type="entry name" value="FATTY ACID SYNTHASE"/>
    <property type="match status" value="1"/>
</dbReference>
<sequence>MENLALKYLESSAIEYKDKIAFISGDKTITFSMTRNKSLAVSNEIINRIGFTKNKPILIYLPKSIEAIVSMLGAVYSGNFYTPTSTNFPAKKIESLIDILNPSLIITDSLHQGALIDIGISNDKIICYDFIDFNQDVASLKNNVQQLIDTDLIYTYFTSGSTGVPKGVTISHRNVVNFIEAACRIMPIDQNTIFGNQSALHFDITTQDLYTTLKQGSTMVIIPEQLFAFPKKLIEYIDNQKINFIFWVPSAYINVCLFKALEGKELKELKSIMFAGEVMPVKYYNQWKKHLPNLSFVANAYGPTETTVDCTYYIVDTEFDDNEEFPLGYPIENTGILLFDKDNKLVTKPNIQGELCVLGTSLSPGYWNNRLKTDEVFVQNPLHDNYDEKMYRTGDLAMYNDRGLLLFCGRKDDQIKHLGYRIELGEIENAALSLEYIDNCVSFYNDKKRKITLIYTSNLDEIENKTIKLDLTNILPKYMVPTEYYRQDSLPINVNGKIDRVLLKSQFI</sequence>
<evidence type="ECO:0000313" key="3">
    <source>
        <dbReference type="Proteomes" id="UP000035154"/>
    </source>
</evidence>
<dbReference type="Pfam" id="PF00501">
    <property type="entry name" value="AMP-binding"/>
    <property type="match status" value="1"/>
</dbReference>
<dbReference type="InterPro" id="IPR000873">
    <property type="entry name" value="AMP-dep_synth/lig_dom"/>
</dbReference>
<feature type="domain" description="AMP-dependent synthetase/ligase" evidence="1">
    <location>
        <begin position="10"/>
        <end position="367"/>
    </location>
</feature>
<comment type="caution">
    <text evidence="2">The sequence shown here is derived from an EMBL/GenBank/DDBJ whole genome shotgun (WGS) entry which is preliminary data.</text>
</comment>
<proteinExistence type="predicted"/>
<dbReference type="Proteomes" id="UP000035154">
    <property type="component" value="Unassembled WGS sequence"/>
</dbReference>
<dbReference type="AlphaFoldDB" id="A0A0G9KSP1"/>
<organism evidence="2 3">
    <name type="scientific">Aliarcobacter butzleri L355</name>
    <dbReference type="NCBI Taxonomy" id="1447263"/>
    <lineage>
        <taxon>Bacteria</taxon>
        <taxon>Pseudomonadati</taxon>
        <taxon>Campylobacterota</taxon>
        <taxon>Epsilonproteobacteria</taxon>
        <taxon>Campylobacterales</taxon>
        <taxon>Arcobacteraceae</taxon>
        <taxon>Aliarcobacter</taxon>
    </lineage>
</organism>
<dbReference type="Gene3D" id="3.40.50.12780">
    <property type="entry name" value="N-terminal domain of ligase-like"/>
    <property type="match status" value="1"/>
</dbReference>